<feature type="transmembrane region" description="Helical" evidence="1">
    <location>
        <begin position="29"/>
        <end position="52"/>
    </location>
</feature>
<dbReference type="EMBL" id="BK016180">
    <property type="protein sequence ID" value="DAG00421.1"/>
    <property type="molecule type" value="Genomic_DNA"/>
</dbReference>
<evidence type="ECO:0000256" key="1">
    <source>
        <dbReference type="SAM" id="Phobius"/>
    </source>
</evidence>
<accession>A0A8S5V129</accession>
<proteinExistence type="predicted"/>
<sequence>MMTKIGNFIHGRFGKKVLKREYREIWVKFWYSTIAILSVIVFFAAIQFLTWLSDLINYVFR</sequence>
<name>A0A8S5V129_9CAUD</name>
<reference evidence="2" key="1">
    <citation type="journal article" date="2021" name="Proc. Natl. Acad. Sci. U.S.A.">
        <title>A Catalog of Tens of Thousands of Viruses from Human Metagenomes Reveals Hidden Associations with Chronic Diseases.</title>
        <authorList>
            <person name="Tisza M.J."/>
            <person name="Buck C.B."/>
        </authorList>
    </citation>
    <scope>NUCLEOTIDE SEQUENCE</scope>
    <source>
        <strain evidence="2">Ct3r22</strain>
    </source>
</reference>
<evidence type="ECO:0000313" key="2">
    <source>
        <dbReference type="EMBL" id="DAG00421.1"/>
    </source>
</evidence>
<protein>
    <submittedName>
        <fullName evidence="2">Uncharacterized protein</fullName>
    </submittedName>
</protein>
<keyword evidence="1" id="KW-1133">Transmembrane helix</keyword>
<organism evidence="2">
    <name type="scientific">Siphoviridae sp. ct3r22</name>
    <dbReference type="NCBI Taxonomy" id="2825325"/>
    <lineage>
        <taxon>Viruses</taxon>
        <taxon>Duplodnaviria</taxon>
        <taxon>Heunggongvirae</taxon>
        <taxon>Uroviricota</taxon>
        <taxon>Caudoviricetes</taxon>
    </lineage>
</organism>
<keyword evidence="1" id="KW-0812">Transmembrane</keyword>
<keyword evidence="1" id="KW-0472">Membrane</keyword>